<organism evidence="2 3">
    <name type="scientific">Clostridium diolis</name>
    <dbReference type="NCBI Taxonomy" id="223919"/>
    <lineage>
        <taxon>Bacteria</taxon>
        <taxon>Bacillati</taxon>
        <taxon>Bacillota</taxon>
        <taxon>Clostridia</taxon>
        <taxon>Eubacteriales</taxon>
        <taxon>Clostridiaceae</taxon>
        <taxon>Clostridium</taxon>
    </lineage>
</organism>
<dbReference type="InterPro" id="IPR005039">
    <property type="entry name" value="Ant_C"/>
</dbReference>
<reference evidence="2 3" key="1">
    <citation type="submission" date="2019-06" db="EMBL/GenBank/DDBJ databases">
        <title>Draft genome sequence of Clostridium diolis DSM 15410.</title>
        <authorList>
            <person name="Kobayashi H."/>
            <person name="Tanizawa Y."/>
            <person name="Tohno M."/>
        </authorList>
    </citation>
    <scope>NUCLEOTIDE SEQUENCE [LARGE SCALE GENOMIC DNA]</scope>
    <source>
        <strain evidence="2 3">DSM 15410</strain>
    </source>
</reference>
<dbReference type="Proteomes" id="UP000325212">
    <property type="component" value="Unassembled WGS sequence"/>
</dbReference>
<feature type="domain" description="Bro-N" evidence="1">
    <location>
        <begin position="1"/>
        <end position="114"/>
    </location>
</feature>
<evidence type="ECO:0000259" key="1">
    <source>
        <dbReference type="PROSITE" id="PS51750"/>
    </source>
</evidence>
<accession>A0AAV3VZT4</accession>
<comment type="caution">
    <text evidence="2">The sequence shown here is derived from an EMBL/GenBank/DDBJ whole genome shotgun (WGS) entry which is preliminary data.</text>
</comment>
<dbReference type="PANTHER" id="PTHR36180:SF2">
    <property type="entry name" value="BRO FAMILY PROTEIN"/>
    <property type="match status" value="1"/>
</dbReference>
<dbReference type="PROSITE" id="PS51750">
    <property type="entry name" value="BRO_N"/>
    <property type="match status" value="1"/>
</dbReference>
<dbReference type="GO" id="GO:0003677">
    <property type="term" value="F:DNA binding"/>
    <property type="evidence" value="ECO:0007669"/>
    <property type="project" value="InterPro"/>
</dbReference>
<evidence type="ECO:0000313" key="3">
    <source>
        <dbReference type="Proteomes" id="UP000325212"/>
    </source>
</evidence>
<sequence>MGGLLIFKDERFGEIRWLKINNKDYAVGIDIAKALGYKKPNDAISRHCRGSVKHGVGVVTGKRRDGTDSIQNVEMSVIPEGDIYRLAAKSELPGAERFEAWIFDEVLPSIRKTGMYATDELLDNPDLLIAAATKLKEEKKARVEAENKVKLLEPKGQFYDDVAGSKDSIEMGYVAKVLGIKGMGRNRLFSLLREKKVLDKNNIPYQQFVDSGYFRILEQKYTVPSGETKINIKTMVFQKGIDFIGRKIREP</sequence>
<dbReference type="RefSeq" id="WP_039773049.1">
    <property type="nucleotide sequence ID" value="NZ_BJLA01000003.1"/>
</dbReference>
<dbReference type="Pfam" id="PF02498">
    <property type="entry name" value="Bro-N"/>
    <property type="match status" value="1"/>
</dbReference>
<dbReference type="SMART" id="SM01040">
    <property type="entry name" value="Bro-N"/>
    <property type="match status" value="1"/>
</dbReference>
<name>A0AAV3VZT4_9CLOT</name>
<dbReference type="InterPro" id="IPR003497">
    <property type="entry name" value="BRO_N_domain"/>
</dbReference>
<protein>
    <recommendedName>
        <fullName evidence="1">Bro-N domain-containing protein</fullName>
    </recommendedName>
</protein>
<dbReference type="AlphaFoldDB" id="A0AAV3VZT4"/>
<evidence type="ECO:0000313" key="2">
    <source>
        <dbReference type="EMBL" id="GEA30296.1"/>
    </source>
</evidence>
<dbReference type="EMBL" id="BJLA01000003">
    <property type="protein sequence ID" value="GEA30296.1"/>
    <property type="molecule type" value="Genomic_DNA"/>
</dbReference>
<gene>
    <name evidence="2" type="ORF">CDIOL_12190</name>
</gene>
<proteinExistence type="predicted"/>
<keyword evidence="3" id="KW-1185">Reference proteome</keyword>
<dbReference type="Pfam" id="PF03374">
    <property type="entry name" value="ANT"/>
    <property type="match status" value="1"/>
</dbReference>
<dbReference type="PANTHER" id="PTHR36180">
    <property type="entry name" value="DNA-BINDING PROTEIN-RELATED-RELATED"/>
    <property type="match status" value="1"/>
</dbReference>